<dbReference type="EMBL" id="CAKJVE010000004">
    <property type="protein sequence ID" value="CAG9705490.1"/>
    <property type="molecule type" value="Genomic_DNA"/>
</dbReference>
<gene>
    <name evidence="1" type="ORF">CNEO_41914</name>
</gene>
<comment type="caution">
    <text evidence="1">The sequence shown here is derived from an EMBL/GenBank/DDBJ whole genome shotgun (WGS) entry which is preliminary data.</text>
</comment>
<organism evidence="1 2">
    <name type="scientific">Clostridium neonatale</name>
    <dbReference type="NCBI Taxonomy" id="137838"/>
    <lineage>
        <taxon>Bacteria</taxon>
        <taxon>Bacillati</taxon>
        <taxon>Bacillota</taxon>
        <taxon>Clostridia</taxon>
        <taxon>Eubacteriales</taxon>
        <taxon>Clostridiaceae</taxon>
        <taxon>Clostridium</taxon>
    </lineage>
</organism>
<evidence type="ECO:0000313" key="2">
    <source>
        <dbReference type="Proteomes" id="UP000789738"/>
    </source>
</evidence>
<name>A0AA86JNH5_9CLOT</name>
<reference evidence="1" key="1">
    <citation type="submission" date="2021-10" db="EMBL/GenBank/DDBJ databases">
        <authorList>
            <person name="Mesa V."/>
        </authorList>
    </citation>
    <scope>NUCLEOTIDE SEQUENCE</scope>
    <source>
        <strain evidence="1">CC3_PB</strain>
    </source>
</reference>
<accession>A0AA86JNH5</accession>
<dbReference type="AlphaFoldDB" id="A0AA86JNH5"/>
<proteinExistence type="predicted"/>
<sequence length="54" mass="6412">MDKLELKACEYTIHRLVKEMLRTNTKAIHGTYTDDENKEYEVKVIIDKKGELEQ</sequence>
<dbReference type="Proteomes" id="UP000789738">
    <property type="component" value="Unassembled WGS sequence"/>
</dbReference>
<protein>
    <submittedName>
        <fullName evidence="1">Uncharacterized protein</fullName>
    </submittedName>
</protein>
<evidence type="ECO:0000313" key="1">
    <source>
        <dbReference type="EMBL" id="CAG9705490.1"/>
    </source>
</evidence>
<dbReference type="RefSeq" id="WP_210887316.1">
    <property type="nucleotide sequence ID" value="NZ_CAKJVE010000004.1"/>
</dbReference>